<dbReference type="Proteomes" id="UP000799118">
    <property type="component" value="Unassembled WGS sequence"/>
</dbReference>
<evidence type="ECO:0000313" key="2">
    <source>
        <dbReference type="Proteomes" id="UP000799118"/>
    </source>
</evidence>
<proteinExistence type="predicted"/>
<organism evidence="1 2">
    <name type="scientific">Gymnopus androsaceus JB14</name>
    <dbReference type="NCBI Taxonomy" id="1447944"/>
    <lineage>
        <taxon>Eukaryota</taxon>
        <taxon>Fungi</taxon>
        <taxon>Dikarya</taxon>
        <taxon>Basidiomycota</taxon>
        <taxon>Agaricomycotina</taxon>
        <taxon>Agaricomycetes</taxon>
        <taxon>Agaricomycetidae</taxon>
        <taxon>Agaricales</taxon>
        <taxon>Marasmiineae</taxon>
        <taxon>Omphalotaceae</taxon>
        <taxon>Gymnopus</taxon>
    </lineage>
</organism>
<protein>
    <submittedName>
        <fullName evidence="1">Uncharacterized protein</fullName>
    </submittedName>
</protein>
<gene>
    <name evidence="1" type="ORF">BT96DRAFT_946283</name>
</gene>
<keyword evidence="2" id="KW-1185">Reference proteome</keyword>
<dbReference type="AlphaFoldDB" id="A0A6A4GYS7"/>
<dbReference type="EMBL" id="ML769665">
    <property type="protein sequence ID" value="KAE9390234.1"/>
    <property type="molecule type" value="Genomic_DNA"/>
</dbReference>
<name>A0A6A4GYS7_9AGAR</name>
<sequence length="203" mass="22045">MLAGYEVWACVRLWNSEIVFGQHFHSSSVELTSIAFWKYQVVELVCKVVGSQSRRNIEPDRPGLAFIAAVNVKILRVLPGSSPVFASAIYHFPPASDNEHIYAAGNSPVFFHADVHTAMLLCKSFPTLLNNEFPTVAWEREFVGEAATCLVGCDGGTMGEGVPRLVDDGVVDEYGCCPVLREGPLSSCGDGNHDSPLSQRPSS</sequence>
<evidence type="ECO:0000313" key="1">
    <source>
        <dbReference type="EMBL" id="KAE9390234.1"/>
    </source>
</evidence>
<accession>A0A6A4GYS7</accession>
<reference evidence="1" key="1">
    <citation type="journal article" date="2019" name="Environ. Microbiol.">
        <title>Fungal ecological strategies reflected in gene transcription - a case study of two litter decomposers.</title>
        <authorList>
            <person name="Barbi F."/>
            <person name="Kohler A."/>
            <person name="Barry K."/>
            <person name="Baskaran P."/>
            <person name="Daum C."/>
            <person name="Fauchery L."/>
            <person name="Ihrmark K."/>
            <person name="Kuo A."/>
            <person name="LaButti K."/>
            <person name="Lipzen A."/>
            <person name="Morin E."/>
            <person name="Grigoriev I.V."/>
            <person name="Henrissat B."/>
            <person name="Lindahl B."/>
            <person name="Martin F."/>
        </authorList>
    </citation>
    <scope>NUCLEOTIDE SEQUENCE</scope>
    <source>
        <strain evidence="1">JB14</strain>
    </source>
</reference>